<name>A0AC60Q0B3_IXOPE</name>
<dbReference type="EMBL" id="JABSTQ010009658">
    <property type="protein sequence ID" value="KAG0427060.1"/>
    <property type="molecule type" value="Genomic_DNA"/>
</dbReference>
<evidence type="ECO:0000313" key="2">
    <source>
        <dbReference type="Proteomes" id="UP000805193"/>
    </source>
</evidence>
<keyword evidence="2" id="KW-1185">Reference proteome</keyword>
<gene>
    <name evidence="1" type="ORF">HPB47_025877</name>
</gene>
<dbReference type="Proteomes" id="UP000805193">
    <property type="component" value="Unassembled WGS sequence"/>
</dbReference>
<organism evidence="1 2">
    <name type="scientific">Ixodes persulcatus</name>
    <name type="common">Taiga tick</name>
    <dbReference type="NCBI Taxonomy" id="34615"/>
    <lineage>
        <taxon>Eukaryota</taxon>
        <taxon>Metazoa</taxon>
        <taxon>Ecdysozoa</taxon>
        <taxon>Arthropoda</taxon>
        <taxon>Chelicerata</taxon>
        <taxon>Arachnida</taxon>
        <taxon>Acari</taxon>
        <taxon>Parasitiformes</taxon>
        <taxon>Ixodida</taxon>
        <taxon>Ixodoidea</taxon>
        <taxon>Ixodidae</taxon>
        <taxon>Ixodinae</taxon>
        <taxon>Ixodes</taxon>
    </lineage>
</organism>
<accession>A0AC60Q0B3</accession>
<sequence>MLGHDITNLPDLPQLSPPWEHIMLTDSTLLPQHMPPEQAERRRTFVKKHVKWTQTACLEEDICIVYMDAACHQDGTDFATAWVETTTSTQGRLYHAITESVHSTQAEMHAIIDYVQHANDSSNNSNTKANFHLFIDSQAAHRACADIRHTTVAVEQLRRSVQRLRQSKIRRYSLPSSRTSRVPGTIFKARHDRRAHLLATANSLLTPFPPSQLFSRRQLVTLRQIQTETILTPYLLQRFRQHSSSHREKGRCAATTNLPGTCALCHANADLKHLLWDCPLYSEPRTRTLATIQQSFRPTSLHAWASPDPSFPEVIAIELWRSLLAYIQDPAAHPVGTRLQGIQLSNAEPRQNTMPEPTVHLSSDAVAPTGPTKRNGGPLSPDPVP</sequence>
<comment type="caution">
    <text evidence="1">The sequence shown here is derived from an EMBL/GenBank/DDBJ whole genome shotgun (WGS) entry which is preliminary data.</text>
</comment>
<proteinExistence type="predicted"/>
<protein>
    <submittedName>
        <fullName evidence="1">Uncharacterized protein</fullName>
    </submittedName>
</protein>
<evidence type="ECO:0000313" key="1">
    <source>
        <dbReference type="EMBL" id="KAG0427060.1"/>
    </source>
</evidence>
<reference evidence="1 2" key="1">
    <citation type="journal article" date="2020" name="Cell">
        <title>Large-Scale Comparative Analyses of Tick Genomes Elucidate Their Genetic Diversity and Vector Capacities.</title>
        <authorList>
            <consortium name="Tick Genome and Microbiome Consortium (TIGMIC)"/>
            <person name="Jia N."/>
            <person name="Wang J."/>
            <person name="Shi W."/>
            <person name="Du L."/>
            <person name="Sun Y."/>
            <person name="Zhan W."/>
            <person name="Jiang J.F."/>
            <person name="Wang Q."/>
            <person name="Zhang B."/>
            <person name="Ji P."/>
            <person name="Bell-Sakyi L."/>
            <person name="Cui X.M."/>
            <person name="Yuan T.T."/>
            <person name="Jiang B.G."/>
            <person name="Yang W.F."/>
            <person name="Lam T.T."/>
            <person name="Chang Q.C."/>
            <person name="Ding S.J."/>
            <person name="Wang X.J."/>
            <person name="Zhu J.G."/>
            <person name="Ruan X.D."/>
            <person name="Zhao L."/>
            <person name="Wei J.T."/>
            <person name="Ye R.Z."/>
            <person name="Que T.C."/>
            <person name="Du C.H."/>
            <person name="Zhou Y.H."/>
            <person name="Cheng J.X."/>
            <person name="Dai P.F."/>
            <person name="Guo W.B."/>
            <person name="Han X.H."/>
            <person name="Huang E.J."/>
            <person name="Li L.F."/>
            <person name="Wei W."/>
            <person name="Gao Y.C."/>
            <person name="Liu J.Z."/>
            <person name="Shao H.Z."/>
            <person name="Wang X."/>
            <person name="Wang C.C."/>
            <person name="Yang T.C."/>
            <person name="Huo Q.B."/>
            <person name="Li W."/>
            <person name="Chen H.Y."/>
            <person name="Chen S.E."/>
            <person name="Zhou L.G."/>
            <person name="Ni X.B."/>
            <person name="Tian J.H."/>
            <person name="Sheng Y."/>
            <person name="Liu T."/>
            <person name="Pan Y.S."/>
            <person name="Xia L.Y."/>
            <person name="Li J."/>
            <person name="Zhao F."/>
            <person name="Cao W.C."/>
        </authorList>
    </citation>
    <scope>NUCLEOTIDE SEQUENCE [LARGE SCALE GENOMIC DNA]</scope>
    <source>
        <strain evidence="1">Iper-2018</strain>
    </source>
</reference>